<comment type="caution">
    <text evidence="1">The sequence shown here is derived from an EMBL/GenBank/DDBJ whole genome shotgun (WGS) entry which is preliminary data.</text>
</comment>
<name>A0ACB8AIK2_9AGAM</name>
<gene>
    <name evidence="1" type="ORF">BJ138DRAFT_1082521</name>
</gene>
<keyword evidence="2" id="KW-1185">Reference proteome</keyword>
<dbReference type="EMBL" id="MU267639">
    <property type="protein sequence ID" value="KAH7913032.1"/>
    <property type="molecule type" value="Genomic_DNA"/>
</dbReference>
<sequence>MLHHASRLLTSTTVSTLPLPSVSCPLTDILHTAAARAWTRRVYFHDAARPFKKRERITQLQAEPSSSCIRRQAPAHTVQIQHRVPAPFGVHPLNPASLSEHDTSWQDPGRTFSDNYQTYFQQPYLSIDFHPIQTLSFPPLTIPTSRESLYQNLLDIITYQPASLSTLLRYHSQNFTSFRTFHSTRSFNLLISLALRHAALGTAGRLFNQMRAEEIPGNLETWKLSVRWLVRTGRGQEAWRRVTRIMKNRNWKEVIGLSFHGQKGIPLPIWLEFLGSMKRGALRKPIKKHSRRAKQGWVNSSLTYRILLEPPGIHPTNPDIARHHTLVKYFPSLTSHEYAQLHPKTVYHIVHAMIRLGNRQNALQTTRNYFSSLPRRLTHNRRRAILDIIHLHIRADSNRSSLTHHFASRRVLYSLLDMRKDIRPSPTTLFLLLGTLRTCKRCATIAWQCLRIFRRRWGSSVESSMVRRRITRFALKEGRFDISSNMIKTEQEAQTTRMAWRTQRDLLGGSSPRAFPRLLQRPYQQLFGKRGAENRRWQMLRNKIIRTEKEAGSVI</sequence>
<reference evidence="1" key="1">
    <citation type="journal article" date="2021" name="New Phytol.">
        <title>Evolutionary innovations through gain and loss of genes in the ectomycorrhizal Boletales.</title>
        <authorList>
            <person name="Wu G."/>
            <person name="Miyauchi S."/>
            <person name="Morin E."/>
            <person name="Kuo A."/>
            <person name="Drula E."/>
            <person name="Varga T."/>
            <person name="Kohler A."/>
            <person name="Feng B."/>
            <person name="Cao Y."/>
            <person name="Lipzen A."/>
            <person name="Daum C."/>
            <person name="Hundley H."/>
            <person name="Pangilinan J."/>
            <person name="Johnson J."/>
            <person name="Barry K."/>
            <person name="LaButti K."/>
            <person name="Ng V."/>
            <person name="Ahrendt S."/>
            <person name="Min B."/>
            <person name="Choi I.G."/>
            <person name="Park H."/>
            <person name="Plett J.M."/>
            <person name="Magnuson J."/>
            <person name="Spatafora J.W."/>
            <person name="Nagy L.G."/>
            <person name="Henrissat B."/>
            <person name="Grigoriev I.V."/>
            <person name="Yang Z.L."/>
            <person name="Xu J."/>
            <person name="Martin F.M."/>
        </authorList>
    </citation>
    <scope>NUCLEOTIDE SEQUENCE</scope>
    <source>
        <strain evidence="1">ATCC 28755</strain>
    </source>
</reference>
<protein>
    <submittedName>
        <fullName evidence="1">Uncharacterized protein</fullName>
    </submittedName>
</protein>
<organism evidence="1 2">
    <name type="scientific">Hygrophoropsis aurantiaca</name>
    <dbReference type="NCBI Taxonomy" id="72124"/>
    <lineage>
        <taxon>Eukaryota</taxon>
        <taxon>Fungi</taxon>
        <taxon>Dikarya</taxon>
        <taxon>Basidiomycota</taxon>
        <taxon>Agaricomycotina</taxon>
        <taxon>Agaricomycetes</taxon>
        <taxon>Agaricomycetidae</taxon>
        <taxon>Boletales</taxon>
        <taxon>Coniophorineae</taxon>
        <taxon>Hygrophoropsidaceae</taxon>
        <taxon>Hygrophoropsis</taxon>
    </lineage>
</organism>
<evidence type="ECO:0000313" key="2">
    <source>
        <dbReference type="Proteomes" id="UP000790377"/>
    </source>
</evidence>
<dbReference type="Proteomes" id="UP000790377">
    <property type="component" value="Unassembled WGS sequence"/>
</dbReference>
<accession>A0ACB8AIK2</accession>
<proteinExistence type="predicted"/>
<evidence type="ECO:0000313" key="1">
    <source>
        <dbReference type="EMBL" id="KAH7913032.1"/>
    </source>
</evidence>